<dbReference type="Pfam" id="PF03090">
    <property type="entry name" value="Replicase"/>
    <property type="match status" value="1"/>
</dbReference>
<protein>
    <recommendedName>
        <fullName evidence="3">Primase C-terminal 1 domain-containing protein</fullName>
    </recommendedName>
</protein>
<organism evidence="1 2">
    <name type="scientific">Piscirickettsia litoralis</name>
    <dbReference type="NCBI Taxonomy" id="1891921"/>
    <lineage>
        <taxon>Bacteria</taxon>
        <taxon>Pseudomonadati</taxon>
        <taxon>Pseudomonadota</taxon>
        <taxon>Gammaproteobacteria</taxon>
        <taxon>Thiotrichales</taxon>
        <taxon>Piscirickettsiaceae</taxon>
        <taxon>Piscirickettsia</taxon>
    </lineage>
</organism>
<keyword evidence="2" id="KW-1185">Reference proteome</keyword>
<evidence type="ECO:0000313" key="2">
    <source>
        <dbReference type="Proteomes" id="UP000094329"/>
    </source>
</evidence>
<reference evidence="1 2" key="1">
    <citation type="submission" date="2016-08" db="EMBL/GenBank/DDBJ databases">
        <title>Draft genome sequence of Candidatus Piscirickettsia litoralis, from seawater.</title>
        <authorList>
            <person name="Wan X."/>
            <person name="Lee A.J."/>
            <person name="Hou S."/>
            <person name="Donachie S.P."/>
        </authorList>
    </citation>
    <scope>NUCLEOTIDE SEQUENCE [LARGE SCALE GENOMIC DNA]</scope>
    <source>
        <strain evidence="1 2">Y2</strain>
    </source>
</reference>
<evidence type="ECO:0008006" key="3">
    <source>
        <dbReference type="Google" id="ProtNLM"/>
    </source>
</evidence>
<accession>A0ABX3A244</accession>
<dbReference type="Proteomes" id="UP000094329">
    <property type="component" value="Unassembled WGS sequence"/>
</dbReference>
<evidence type="ECO:0000313" key="1">
    <source>
        <dbReference type="EMBL" id="ODN41515.1"/>
    </source>
</evidence>
<dbReference type="Gene3D" id="1.10.340.50">
    <property type="match status" value="1"/>
</dbReference>
<name>A0ABX3A244_9GAMM</name>
<sequence length="399" mass="45264">MSEFVQQIKERVLHTFVETLPAKPYCSFDIQKEGVKIWPKTGALKANYIQANAPTSVHWLIFDIDKPNSAFLYETLNLPAPNIISINKVNGHAHYFYNIHEVYTSKNAHSAPQEYLKAIEQAYVKKLGADKGYTGLIAKNPLSEEWLSLYPSEHKYTLGELAEYVELKRSFIAPTRKVREDEGRNIELFDQLRFWAYAEKKNHTSYDSFYSACLGKAKELNAEGYNSASGYLPVSEIKATVKSITKWIWKHYQGAGHTHKNKGVMDLSETQLTPTEKMQAGALYSAEIKRTKTLKKLQRAARSAKLGINLKLNLNQIDIANRSGMSHSTVKRYWQLLLNYIFKGFIRGLSDISAGGTAALGLFIGEIVRLLLDRRPQNMSLEKVDFSGFGCVDHETERV</sequence>
<gene>
    <name evidence="1" type="ORF">BGC07_15520</name>
</gene>
<comment type="caution">
    <text evidence="1">The sequence shown here is derived from an EMBL/GenBank/DDBJ whole genome shotgun (WGS) entry which is preliminary data.</text>
</comment>
<dbReference type="InterPro" id="IPR004322">
    <property type="entry name" value="Plasmid_replicase_bac"/>
</dbReference>
<proteinExistence type="predicted"/>
<dbReference type="EMBL" id="MDTU01000002">
    <property type="protein sequence ID" value="ODN41515.1"/>
    <property type="molecule type" value="Genomic_DNA"/>
</dbReference>